<comment type="caution">
    <text evidence="2">The sequence shown here is derived from an EMBL/GenBank/DDBJ whole genome shotgun (WGS) entry which is preliminary data.</text>
</comment>
<dbReference type="Proteomes" id="UP001159363">
    <property type="component" value="Chromosome 1"/>
</dbReference>
<gene>
    <name evidence="2" type="ORF">PR048_000955</name>
</gene>
<accession>A0ABQ9IG52</accession>
<reference evidence="2 3" key="1">
    <citation type="submission" date="2023-02" db="EMBL/GenBank/DDBJ databases">
        <title>LHISI_Scaffold_Assembly.</title>
        <authorList>
            <person name="Stuart O.P."/>
            <person name="Cleave R."/>
            <person name="Magrath M.J.L."/>
            <person name="Mikheyev A.S."/>
        </authorList>
    </citation>
    <scope>NUCLEOTIDE SEQUENCE [LARGE SCALE GENOMIC DNA]</scope>
    <source>
        <strain evidence="2">Daus_M_001</strain>
        <tissue evidence="2">Leg muscle</tissue>
    </source>
</reference>
<dbReference type="EMBL" id="JARBHB010000001">
    <property type="protein sequence ID" value="KAJ8895619.1"/>
    <property type="molecule type" value="Genomic_DNA"/>
</dbReference>
<keyword evidence="3" id="KW-1185">Reference proteome</keyword>
<sequence>MQEHKFCCGVYVRTHHRPIGPYHTEDYPVLYVLAGHQAVESRADIDPMKCPLSSCLTLAEQILHSHSSFVLNNKEFAKLALLELHSSVVYKVLKVDEFTATEAKLSDAETVVVAMLMGHTMHQRRRHATGLLYAHLLCSSGAARRDETAEVARTTAAWKVSANFSPVNGGSPSFSSGRRSRGDRPTRHQWRNIYNLGASMSLGAPLNTSFDVNTSLILRPYWEGDVASEAPHCARWAKDVSTVAYAGALFQNSAGMHGAGKGGGVRDLRENPPTSGIVRHDSHMRKSVVTRPGIEPGSPLWEASRLTTQEPWPLRPGTSRARSSTHAPTRAARVAYAGAHVDSSVCERRLGCRNSGQPEVTEPTPSYISRRRRPISPPRWRVYRSHCSTSTNANPLRSMHVHTRRTTPGSAHVGIVPDDVTAPCIPCIIASLNPRRLSRPRPDLSTHSTPLLSIGRARSRLDIGSTCGPVILISVFYGSRNSFRRMLGGGSLQRFIDYSFPDLAPLNTFHVSNDLAVDEKQIKKPLFSDSHFKERYYKAVVHPSVRRYYPEVGRRSLDRRTAGRLTDETDG</sequence>
<evidence type="ECO:0000313" key="2">
    <source>
        <dbReference type="EMBL" id="KAJ8895619.1"/>
    </source>
</evidence>
<feature type="region of interest" description="Disordered" evidence="1">
    <location>
        <begin position="258"/>
        <end position="279"/>
    </location>
</feature>
<feature type="region of interest" description="Disordered" evidence="1">
    <location>
        <begin position="310"/>
        <end position="329"/>
    </location>
</feature>
<protein>
    <submittedName>
        <fullName evidence="2">Uncharacterized protein</fullName>
    </submittedName>
</protein>
<evidence type="ECO:0000256" key="1">
    <source>
        <dbReference type="SAM" id="MobiDB-lite"/>
    </source>
</evidence>
<name>A0ABQ9IG52_9NEOP</name>
<proteinExistence type="predicted"/>
<organism evidence="2 3">
    <name type="scientific">Dryococelus australis</name>
    <dbReference type="NCBI Taxonomy" id="614101"/>
    <lineage>
        <taxon>Eukaryota</taxon>
        <taxon>Metazoa</taxon>
        <taxon>Ecdysozoa</taxon>
        <taxon>Arthropoda</taxon>
        <taxon>Hexapoda</taxon>
        <taxon>Insecta</taxon>
        <taxon>Pterygota</taxon>
        <taxon>Neoptera</taxon>
        <taxon>Polyneoptera</taxon>
        <taxon>Phasmatodea</taxon>
        <taxon>Verophasmatodea</taxon>
        <taxon>Anareolatae</taxon>
        <taxon>Phasmatidae</taxon>
        <taxon>Eurycanthinae</taxon>
        <taxon>Dryococelus</taxon>
    </lineage>
</organism>
<evidence type="ECO:0000313" key="3">
    <source>
        <dbReference type="Proteomes" id="UP001159363"/>
    </source>
</evidence>